<protein>
    <submittedName>
        <fullName evidence="1">Uncharacterized protein</fullName>
    </submittedName>
</protein>
<gene>
    <name evidence="1" type="ORF">RIF29_36922</name>
</gene>
<accession>A0AAN9EC11</accession>
<sequence>MGLQYNCMTRIFSKKKQNKGIQPKLEAQSIKTTTTPLVEEEERGIDVTLGKLWSLMADMEERMKMMAMNTMEDEEEETSGVSHIDLDIESSISSQQPLPMMMMPMLLPRSAMLDVGTIAAELVIKNMEYDELMQEVDVMERKYWESSRKSELQKSLLEVLESKRLALLNENAIFS</sequence>
<evidence type="ECO:0000313" key="2">
    <source>
        <dbReference type="Proteomes" id="UP001372338"/>
    </source>
</evidence>
<dbReference type="Proteomes" id="UP001372338">
    <property type="component" value="Unassembled WGS sequence"/>
</dbReference>
<dbReference type="EMBL" id="JAYWIO010000007">
    <property type="protein sequence ID" value="KAK7252746.1"/>
    <property type="molecule type" value="Genomic_DNA"/>
</dbReference>
<proteinExistence type="predicted"/>
<name>A0AAN9EC11_CROPI</name>
<organism evidence="1 2">
    <name type="scientific">Crotalaria pallida</name>
    <name type="common">Smooth rattlebox</name>
    <name type="synonym">Crotalaria striata</name>
    <dbReference type="NCBI Taxonomy" id="3830"/>
    <lineage>
        <taxon>Eukaryota</taxon>
        <taxon>Viridiplantae</taxon>
        <taxon>Streptophyta</taxon>
        <taxon>Embryophyta</taxon>
        <taxon>Tracheophyta</taxon>
        <taxon>Spermatophyta</taxon>
        <taxon>Magnoliopsida</taxon>
        <taxon>eudicotyledons</taxon>
        <taxon>Gunneridae</taxon>
        <taxon>Pentapetalae</taxon>
        <taxon>rosids</taxon>
        <taxon>fabids</taxon>
        <taxon>Fabales</taxon>
        <taxon>Fabaceae</taxon>
        <taxon>Papilionoideae</taxon>
        <taxon>50 kb inversion clade</taxon>
        <taxon>genistoids sensu lato</taxon>
        <taxon>core genistoids</taxon>
        <taxon>Crotalarieae</taxon>
        <taxon>Crotalaria</taxon>
    </lineage>
</organism>
<evidence type="ECO:0000313" key="1">
    <source>
        <dbReference type="EMBL" id="KAK7252746.1"/>
    </source>
</evidence>
<reference evidence="1 2" key="1">
    <citation type="submission" date="2024-01" db="EMBL/GenBank/DDBJ databases">
        <title>The genomes of 5 underutilized Papilionoideae crops provide insights into root nodulation and disease resistanc.</title>
        <authorList>
            <person name="Yuan L."/>
        </authorList>
    </citation>
    <scope>NUCLEOTIDE SEQUENCE [LARGE SCALE GENOMIC DNA]</scope>
    <source>
        <strain evidence="1">ZHUSHIDOU_FW_LH</strain>
        <tissue evidence="1">Leaf</tissue>
    </source>
</reference>
<dbReference type="AlphaFoldDB" id="A0AAN9EC11"/>
<comment type="caution">
    <text evidence="1">The sequence shown here is derived from an EMBL/GenBank/DDBJ whole genome shotgun (WGS) entry which is preliminary data.</text>
</comment>
<keyword evidence="2" id="KW-1185">Reference proteome</keyword>